<evidence type="ECO:0000313" key="2">
    <source>
        <dbReference type="Proteomes" id="UP000191008"/>
    </source>
</evidence>
<name>A0A1T1DIU4_9LEPT</name>
<dbReference type="EMBL" id="MVIT01000074">
    <property type="protein sequence ID" value="OOV40796.1"/>
    <property type="molecule type" value="Genomic_DNA"/>
</dbReference>
<proteinExistence type="predicted"/>
<dbReference type="Proteomes" id="UP000191008">
    <property type="component" value="Unassembled WGS sequence"/>
</dbReference>
<gene>
    <name evidence="1" type="ORF">B1J93_15590</name>
</gene>
<reference evidence="1 2" key="1">
    <citation type="submission" date="2017-02" db="EMBL/GenBank/DDBJ databases">
        <title>Comparative genomic analysis of Brazilian Leptospira kirschneri strains of different serogroups.</title>
        <authorList>
            <person name="Moreno L.Z."/>
            <person name="Miraglia F."/>
            <person name="Kremer F.S."/>
            <person name="Eslabao M.R."/>
            <person name="Lilenbaum W."/>
            <person name="Dellagostin O.A."/>
            <person name="Moreno A.M."/>
        </authorList>
    </citation>
    <scope>NUCLEOTIDE SEQUENCE [LARGE SCALE GENOMIC DNA]</scope>
    <source>
        <strain evidence="1 2">M110/06</strain>
    </source>
</reference>
<sequence>MPVRLFIFPPCNHKCFKSLQFIIPFKFSKTHPRKDTFLSFLSSKIFSAPCTQWSKKNLFKILQM</sequence>
<evidence type="ECO:0000313" key="1">
    <source>
        <dbReference type="EMBL" id="OOV40796.1"/>
    </source>
</evidence>
<accession>A0A1T1DIU4</accession>
<dbReference type="AlphaFoldDB" id="A0A1T1DIU4"/>
<protein>
    <submittedName>
        <fullName evidence="1">Uncharacterized protein</fullName>
    </submittedName>
</protein>
<comment type="caution">
    <text evidence="1">The sequence shown here is derived from an EMBL/GenBank/DDBJ whole genome shotgun (WGS) entry which is preliminary data.</text>
</comment>
<organism evidence="1 2">
    <name type="scientific">Leptospira kirschneri serovar Pomona</name>
    <dbReference type="NCBI Taxonomy" id="561005"/>
    <lineage>
        <taxon>Bacteria</taxon>
        <taxon>Pseudomonadati</taxon>
        <taxon>Spirochaetota</taxon>
        <taxon>Spirochaetia</taxon>
        <taxon>Leptospirales</taxon>
        <taxon>Leptospiraceae</taxon>
        <taxon>Leptospira</taxon>
    </lineage>
</organism>